<dbReference type="InterPro" id="IPR036397">
    <property type="entry name" value="RNaseH_sf"/>
</dbReference>
<name>A0A4C1YAR4_EUMVA</name>
<keyword evidence="2" id="KW-1185">Reference proteome</keyword>
<reference evidence="1 2" key="1">
    <citation type="journal article" date="2019" name="Commun. Biol.">
        <title>The bagworm genome reveals a unique fibroin gene that provides high tensile strength.</title>
        <authorList>
            <person name="Kono N."/>
            <person name="Nakamura H."/>
            <person name="Ohtoshi R."/>
            <person name="Tomita M."/>
            <person name="Numata K."/>
            <person name="Arakawa K."/>
        </authorList>
    </citation>
    <scope>NUCLEOTIDE SEQUENCE [LARGE SCALE GENOMIC DNA]</scope>
</reference>
<dbReference type="GO" id="GO:0003676">
    <property type="term" value="F:nucleic acid binding"/>
    <property type="evidence" value="ECO:0007669"/>
    <property type="project" value="InterPro"/>
</dbReference>
<evidence type="ECO:0000313" key="1">
    <source>
        <dbReference type="EMBL" id="GBP73156.1"/>
    </source>
</evidence>
<dbReference type="OrthoDB" id="6932368at2759"/>
<sequence length="404" mass="46220">MSTDGAARVRGQEAMGPIFGLSFIFMNRPRRRHGPLPTITYRYVMEIHASDIPTYRAGMGYAAAVTSARRPAAERRVPFDFEDEAPSKTTFYHFFSELNRGRSMLMNEFEEGHPKSVAVPQYINASVVWVFQDEPNPTKVIRAKSTLKQMVACFFGINGHLLIVPLENRKTVNSEWYTTICLPEVFEEFRLFLRCDRSPSVQSPRPPFILVCYCVSVFLRNAFRSVGFRACRSVWSAAQCTSRGGSQATLTSSNLWREVSLRVTVSDETLLLMVNPFRIPLHQNAIPRRHWKRALRFPALRRATATYKRTTYQLNAAKGTTVNIYGYINLELDLSLRQDYPWRFVVADVTKPIIGADFLQFYSHMVDIRNRRLIDNTTTLFTSKSETTSSSMISSVKILFGDTR</sequence>
<dbReference type="AlphaFoldDB" id="A0A4C1YAR4"/>
<dbReference type="EMBL" id="BGZK01001163">
    <property type="protein sequence ID" value="GBP73156.1"/>
    <property type="molecule type" value="Genomic_DNA"/>
</dbReference>
<protein>
    <submittedName>
        <fullName evidence="1">Uncharacterized protein</fullName>
    </submittedName>
</protein>
<proteinExistence type="predicted"/>
<accession>A0A4C1YAR4</accession>
<dbReference type="Proteomes" id="UP000299102">
    <property type="component" value="Unassembled WGS sequence"/>
</dbReference>
<dbReference type="Gene3D" id="3.30.420.10">
    <property type="entry name" value="Ribonuclease H-like superfamily/Ribonuclease H"/>
    <property type="match status" value="1"/>
</dbReference>
<evidence type="ECO:0000313" key="2">
    <source>
        <dbReference type="Proteomes" id="UP000299102"/>
    </source>
</evidence>
<gene>
    <name evidence="1" type="ORF">EVAR_52583_1</name>
</gene>
<comment type="caution">
    <text evidence="1">The sequence shown here is derived from an EMBL/GenBank/DDBJ whole genome shotgun (WGS) entry which is preliminary data.</text>
</comment>
<organism evidence="1 2">
    <name type="scientific">Eumeta variegata</name>
    <name type="common">Bagworm moth</name>
    <name type="synonym">Eumeta japonica</name>
    <dbReference type="NCBI Taxonomy" id="151549"/>
    <lineage>
        <taxon>Eukaryota</taxon>
        <taxon>Metazoa</taxon>
        <taxon>Ecdysozoa</taxon>
        <taxon>Arthropoda</taxon>
        <taxon>Hexapoda</taxon>
        <taxon>Insecta</taxon>
        <taxon>Pterygota</taxon>
        <taxon>Neoptera</taxon>
        <taxon>Endopterygota</taxon>
        <taxon>Lepidoptera</taxon>
        <taxon>Glossata</taxon>
        <taxon>Ditrysia</taxon>
        <taxon>Tineoidea</taxon>
        <taxon>Psychidae</taxon>
        <taxon>Oiketicinae</taxon>
        <taxon>Eumeta</taxon>
    </lineage>
</organism>